<evidence type="ECO:0000256" key="8">
    <source>
        <dbReference type="ARBA" id="ARBA00022900"/>
    </source>
</evidence>
<comment type="subcellular location">
    <subcellularLocation>
        <location evidence="1">Secreted</location>
    </subcellularLocation>
</comment>
<evidence type="ECO:0000256" key="9">
    <source>
        <dbReference type="ARBA" id="ARBA00023180"/>
    </source>
</evidence>
<feature type="compositionally biased region" description="Polar residues" evidence="12">
    <location>
        <begin position="448"/>
        <end position="458"/>
    </location>
</feature>
<dbReference type="PANTHER" id="PTHR28634:SF1">
    <property type="entry name" value="ZINC FINGER B-BOX DOMAIN-CONTAINING PROTEIN 1"/>
    <property type="match status" value="1"/>
</dbReference>
<dbReference type="PROSITE" id="PS50119">
    <property type="entry name" value="ZF_BBOX"/>
    <property type="match status" value="1"/>
</dbReference>
<reference evidence="16" key="1">
    <citation type="journal article" date="2013" name="Science">
        <title>Comparative analysis of bat genomes provides insight into the evolution of flight and immunity.</title>
        <authorList>
            <person name="Zhang G."/>
            <person name="Cowled C."/>
            <person name="Shi Z."/>
            <person name="Huang Z."/>
            <person name="Bishop-Lilly K.A."/>
            <person name="Fang X."/>
            <person name="Wynne J.W."/>
            <person name="Xiong Z."/>
            <person name="Baker M.L."/>
            <person name="Zhao W."/>
            <person name="Tachedjian M."/>
            <person name="Zhu Y."/>
            <person name="Zhou P."/>
            <person name="Jiang X."/>
            <person name="Ng J."/>
            <person name="Yang L."/>
            <person name="Wu L."/>
            <person name="Xiao J."/>
            <person name="Feng Y."/>
            <person name="Chen Y."/>
            <person name="Sun X."/>
            <person name="Zhang Y."/>
            <person name="Marsh G.A."/>
            <person name="Crameri G."/>
            <person name="Broder C.C."/>
            <person name="Frey K.G."/>
            <person name="Wang L.F."/>
            <person name="Wang J."/>
        </authorList>
    </citation>
    <scope>NUCLEOTIDE SEQUENCE [LARGE SCALE GENOMIC DNA]</scope>
</reference>
<dbReference type="STRING" id="9402.L5KRJ9"/>
<evidence type="ECO:0000256" key="11">
    <source>
        <dbReference type="RuleBase" id="RU000411"/>
    </source>
</evidence>
<keyword evidence="5 13" id="KW-0732">Signal</keyword>
<feature type="region of interest" description="Disordered" evidence="12">
    <location>
        <begin position="586"/>
        <end position="612"/>
    </location>
</feature>
<dbReference type="PANTHER" id="PTHR28634">
    <property type="entry name" value="ZINC FINGER B-BOX DOMAIN-CONTAINING PROTEIN 1"/>
    <property type="match status" value="1"/>
</dbReference>
<keyword evidence="3" id="KW-0964">Secreted</keyword>
<dbReference type="MEROPS" id="I04.026"/>
<evidence type="ECO:0000256" key="1">
    <source>
        <dbReference type="ARBA" id="ARBA00004613"/>
    </source>
</evidence>
<feature type="compositionally biased region" description="Low complexity" evidence="12">
    <location>
        <begin position="832"/>
        <end position="841"/>
    </location>
</feature>
<evidence type="ECO:0000256" key="2">
    <source>
        <dbReference type="ARBA" id="ARBA00009500"/>
    </source>
</evidence>
<dbReference type="FunFam" id="3.30.497.10:FF:000005">
    <property type="entry name" value="serpin I2 isoform X1"/>
    <property type="match status" value="1"/>
</dbReference>
<keyword evidence="16" id="KW-1185">Reference proteome</keyword>
<organism evidence="15 16">
    <name type="scientific">Pteropus alecto</name>
    <name type="common">Black flying fox</name>
    <dbReference type="NCBI Taxonomy" id="9402"/>
    <lineage>
        <taxon>Eukaryota</taxon>
        <taxon>Metazoa</taxon>
        <taxon>Chordata</taxon>
        <taxon>Craniata</taxon>
        <taxon>Vertebrata</taxon>
        <taxon>Euteleostomi</taxon>
        <taxon>Mammalia</taxon>
        <taxon>Eutheria</taxon>
        <taxon>Laurasiatheria</taxon>
        <taxon>Chiroptera</taxon>
        <taxon>Yinpterochiroptera</taxon>
        <taxon>Pteropodoidea</taxon>
        <taxon>Pteropodidae</taxon>
        <taxon>Pteropodinae</taxon>
        <taxon>Pteropus</taxon>
    </lineage>
</organism>
<dbReference type="eggNOG" id="ENOG502QZ7B">
    <property type="taxonomic scope" value="Eukaryota"/>
</dbReference>
<dbReference type="InterPro" id="IPR037688">
    <property type="entry name" value="ZBBX"/>
</dbReference>
<feature type="region of interest" description="Disordered" evidence="12">
    <location>
        <begin position="822"/>
        <end position="841"/>
    </location>
</feature>
<keyword evidence="8" id="KW-0722">Serine protease inhibitor</keyword>
<evidence type="ECO:0000256" key="10">
    <source>
        <dbReference type="PROSITE-ProRule" id="PRU00024"/>
    </source>
</evidence>
<evidence type="ECO:0000256" key="4">
    <source>
        <dbReference type="ARBA" id="ARBA00022690"/>
    </source>
</evidence>
<dbReference type="SMART" id="SM00093">
    <property type="entry name" value="SERPIN"/>
    <property type="match status" value="1"/>
</dbReference>
<dbReference type="InterPro" id="IPR036186">
    <property type="entry name" value="Serpin_sf"/>
</dbReference>
<dbReference type="InParanoid" id="L5KRJ9"/>
<evidence type="ECO:0000256" key="3">
    <source>
        <dbReference type="ARBA" id="ARBA00022525"/>
    </source>
</evidence>
<dbReference type="GO" id="GO:0005576">
    <property type="term" value="C:extracellular region"/>
    <property type="evidence" value="ECO:0007669"/>
    <property type="project" value="UniProtKB-SubCell"/>
</dbReference>
<dbReference type="Gene3D" id="2.30.39.10">
    <property type="entry name" value="Alpha-1-antitrypsin, domain 1"/>
    <property type="match status" value="1"/>
</dbReference>
<keyword evidence="9" id="KW-0325">Glycoprotein</keyword>
<dbReference type="Proteomes" id="UP000010552">
    <property type="component" value="Unassembled WGS sequence"/>
</dbReference>
<keyword evidence="7" id="KW-0862">Zinc</keyword>
<feature type="region of interest" description="Disordered" evidence="12">
    <location>
        <begin position="787"/>
        <end position="808"/>
    </location>
</feature>
<dbReference type="Pfam" id="PF00079">
    <property type="entry name" value="Serpin"/>
    <property type="match status" value="1"/>
</dbReference>
<evidence type="ECO:0000313" key="16">
    <source>
        <dbReference type="Proteomes" id="UP000010552"/>
    </source>
</evidence>
<evidence type="ECO:0000259" key="14">
    <source>
        <dbReference type="PROSITE" id="PS50119"/>
    </source>
</evidence>
<evidence type="ECO:0000256" key="6">
    <source>
        <dbReference type="ARBA" id="ARBA00022771"/>
    </source>
</evidence>
<dbReference type="CDD" id="cd19818">
    <property type="entry name" value="Bbox1_ZBBX"/>
    <property type="match status" value="1"/>
</dbReference>
<gene>
    <name evidence="15" type="ORF">PAL_GLEAN10012831</name>
</gene>
<dbReference type="InterPro" id="IPR042185">
    <property type="entry name" value="Serpin_sf_2"/>
</dbReference>
<name>L5KRJ9_PTEAL</name>
<proteinExistence type="inferred from homology"/>
<dbReference type="InterPro" id="IPR042178">
    <property type="entry name" value="Serpin_sf_1"/>
</dbReference>
<dbReference type="Gene3D" id="3.30.497.10">
    <property type="entry name" value="Antithrombin, subunit I, domain 2"/>
    <property type="match status" value="1"/>
</dbReference>
<feature type="domain" description="B box-type" evidence="14">
    <location>
        <begin position="372"/>
        <end position="418"/>
    </location>
</feature>
<comment type="similarity">
    <text evidence="2 11">Belongs to the serpin family.</text>
</comment>
<dbReference type="Pfam" id="PF22586">
    <property type="entry name" value="ANCHR-like_BBOX"/>
    <property type="match status" value="1"/>
</dbReference>
<evidence type="ECO:0000256" key="5">
    <source>
        <dbReference type="ARBA" id="ARBA00022729"/>
    </source>
</evidence>
<dbReference type="AlphaFoldDB" id="L5KRJ9"/>
<keyword evidence="6 10" id="KW-0863">Zinc-finger</keyword>
<dbReference type="InterPro" id="IPR023796">
    <property type="entry name" value="Serpin_dom"/>
</dbReference>
<dbReference type="InterPro" id="IPR000315">
    <property type="entry name" value="Znf_B-box"/>
</dbReference>
<feature type="signal peptide" evidence="13">
    <location>
        <begin position="1"/>
        <end position="23"/>
    </location>
</feature>
<accession>L5KRJ9</accession>
<dbReference type="GO" id="GO:0008270">
    <property type="term" value="F:zinc ion binding"/>
    <property type="evidence" value="ECO:0007669"/>
    <property type="project" value="UniProtKB-KW"/>
</dbReference>
<dbReference type="EMBL" id="KB030623">
    <property type="protein sequence ID" value="ELK13581.1"/>
    <property type="molecule type" value="Genomic_DNA"/>
</dbReference>
<evidence type="ECO:0000256" key="7">
    <source>
        <dbReference type="ARBA" id="ARBA00022833"/>
    </source>
</evidence>
<feature type="compositionally biased region" description="Polar residues" evidence="12">
    <location>
        <begin position="587"/>
        <end position="601"/>
    </location>
</feature>
<feature type="compositionally biased region" description="Polar residues" evidence="12">
    <location>
        <begin position="822"/>
        <end position="831"/>
    </location>
</feature>
<evidence type="ECO:0000313" key="15">
    <source>
        <dbReference type="EMBL" id="ELK13581.1"/>
    </source>
</evidence>
<dbReference type="GO" id="GO:0004867">
    <property type="term" value="F:serine-type endopeptidase inhibitor activity"/>
    <property type="evidence" value="ECO:0007669"/>
    <property type="project" value="UniProtKB-KW"/>
</dbReference>
<feature type="region of interest" description="Disordered" evidence="12">
    <location>
        <begin position="440"/>
        <end position="470"/>
    </location>
</feature>
<keyword evidence="4" id="KW-0646">Protease inhibitor</keyword>
<sequence length="971" mass="109916">MDKILLWSLLLTFSGSQTPRSLAQRNTEFAVDLYRAICSAHKNNIIFSPLGTTLVLGMVQLGAKGKAQQQIRQTLKFQETSIGEEFSALESFFSAISEKKQEFTFNLANALYLQEGFTVKEQYLHGNKEFFQSAIKLVNFQDAKSCAETISTWVERKTDGKIKEMFSGEEFGPLTRLVLVNAIYFKGDWKQKFRKEDTQLMNFTKKDGVTVQIPTMKALLRTKYGYFSESSVNYQVLELPYKGNEFSLIIILPTEEVNIEEMEKLITAHRILKWFSEMQEEEVEISLPRFKVEQKLDFKEALYFLNITEIFSSGCDLSGITDSSEVYVSQVMQQVFFEINEDGSEVATSTGTVKQPLNYKMANSFESEKPRKKGKICGQCENKAALLVCLECGEDYCSGCFAKIHQKGALKLHRTTLLQAKSQILSNVLNVAHRFIKEVNPDEPKGENCSTKEISTSQHKSKSLLPGSNSEVELSATKKAECTNPRDRLLCEGSFDEEASAQSFQEVLNQWRSGHHDDSEKQNLHAAKPDSLEECEVQTNLKVWREPNLINIEFKEDSISYMEKLWLKKYRRTPQEQLRNMLPDTFIPQSTTTSEAQCSQNENDEDSGARTSNIKFDNIVDPCIYSAVEKLGESSFLERRFKEKITDMESNKKSDDFCVSLESKDSFPSVNLETPSIKEKLSEDIKESLEVSNLHERLNFEDSKTTKSPLLLQEIALRSKPVTEKYQGLERFFVFDKNEILNLLPSPSVECSYSSTKITAAGDRDWIPDHSISTYADNAVASGVLQNAQNPPSSRTQQKNGQTSQRPSTAYLPLSISVKRSTSCHSFSHPPSRSTSARSLSRAASEISEIEYIDITDHNEPSLDNIVDQQTLENLEKELSVLRNSADPSEKLCSLTLEEPPVFNKHSLNISQTTLKTLHVEDPCGIEELSSSEKDTEIQSLLTLSESSTDEEEEDFLDKQHVITLPWSQST</sequence>
<evidence type="ECO:0000256" key="13">
    <source>
        <dbReference type="SAM" id="SignalP"/>
    </source>
</evidence>
<feature type="chain" id="PRO_5003969384" evidence="13">
    <location>
        <begin position="24"/>
        <end position="971"/>
    </location>
</feature>
<dbReference type="SUPFAM" id="SSF56574">
    <property type="entry name" value="Serpins"/>
    <property type="match status" value="1"/>
</dbReference>
<evidence type="ECO:0000256" key="12">
    <source>
        <dbReference type="SAM" id="MobiDB-lite"/>
    </source>
</evidence>
<keyword evidence="6 10" id="KW-0479">Metal-binding</keyword>
<protein>
    <submittedName>
        <fullName evidence="15">Serpin I2</fullName>
    </submittedName>
</protein>